<evidence type="ECO:0000313" key="5">
    <source>
        <dbReference type="Proteomes" id="UP000671399"/>
    </source>
</evidence>
<dbReference type="Proteomes" id="UP000671399">
    <property type="component" value="Unassembled WGS sequence"/>
</dbReference>
<dbReference type="InterPro" id="IPR036291">
    <property type="entry name" value="NAD(P)-bd_dom_sf"/>
</dbReference>
<proteinExistence type="inferred from homology"/>
<dbReference type="PRINTS" id="PR00081">
    <property type="entry name" value="GDHRDH"/>
</dbReference>
<comment type="similarity">
    <text evidence="1 3">Belongs to the short-chain dehydrogenases/reductases (SDR) family.</text>
</comment>
<dbReference type="Pfam" id="PF00106">
    <property type="entry name" value="adh_short"/>
    <property type="match status" value="1"/>
</dbReference>
<evidence type="ECO:0000256" key="3">
    <source>
        <dbReference type="RuleBase" id="RU000363"/>
    </source>
</evidence>
<reference evidence="4 5" key="1">
    <citation type="submission" date="2021-03" db="EMBL/GenBank/DDBJ databases">
        <authorList>
            <person name="Lee D.-H."/>
        </authorList>
    </citation>
    <scope>NUCLEOTIDE SEQUENCE [LARGE SCALE GENOMIC DNA]</scope>
    <source>
        <strain evidence="4 5">MMS20-R2-23</strain>
    </source>
</reference>
<accession>A0ABS3V8E1</accession>
<dbReference type="PRINTS" id="PR00080">
    <property type="entry name" value="SDRFAMILY"/>
</dbReference>
<name>A0ABS3V8E1_9ACTN</name>
<protein>
    <submittedName>
        <fullName evidence="4">SDR family oxidoreductase</fullName>
    </submittedName>
</protein>
<dbReference type="EMBL" id="JAGFWR010000006">
    <property type="protein sequence ID" value="MBO4161876.1"/>
    <property type="molecule type" value="Genomic_DNA"/>
</dbReference>
<evidence type="ECO:0000256" key="1">
    <source>
        <dbReference type="ARBA" id="ARBA00006484"/>
    </source>
</evidence>
<dbReference type="CDD" id="cd05233">
    <property type="entry name" value="SDR_c"/>
    <property type="match status" value="1"/>
</dbReference>
<evidence type="ECO:0000256" key="2">
    <source>
        <dbReference type="ARBA" id="ARBA00023002"/>
    </source>
</evidence>
<comment type="caution">
    <text evidence="4">The sequence shown here is derived from an EMBL/GenBank/DDBJ whole genome shotgun (WGS) entry which is preliminary data.</text>
</comment>
<evidence type="ECO:0000313" key="4">
    <source>
        <dbReference type="EMBL" id="MBO4161876.1"/>
    </source>
</evidence>
<dbReference type="Gene3D" id="3.40.50.720">
    <property type="entry name" value="NAD(P)-binding Rossmann-like Domain"/>
    <property type="match status" value="1"/>
</dbReference>
<keyword evidence="2" id="KW-0560">Oxidoreductase</keyword>
<organism evidence="4 5">
    <name type="scientific">Micromonospora antibiotica</name>
    <dbReference type="NCBI Taxonomy" id="2807623"/>
    <lineage>
        <taxon>Bacteria</taxon>
        <taxon>Bacillati</taxon>
        <taxon>Actinomycetota</taxon>
        <taxon>Actinomycetes</taxon>
        <taxon>Micromonosporales</taxon>
        <taxon>Micromonosporaceae</taxon>
        <taxon>Micromonospora</taxon>
    </lineage>
</organism>
<dbReference type="SUPFAM" id="SSF51735">
    <property type="entry name" value="NAD(P)-binding Rossmann-fold domains"/>
    <property type="match status" value="1"/>
</dbReference>
<dbReference type="PANTHER" id="PTHR43180">
    <property type="entry name" value="3-OXOACYL-(ACYL-CARRIER-PROTEIN) REDUCTASE (AFU_ORTHOLOGUE AFUA_6G11210)"/>
    <property type="match status" value="1"/>
</dbReference>
<dbReference type="RefSeq" id="WP_208567536.1">
    <property type="nucleotide sequence ID" value="NZ_JAGFWR010000006.1"/>
</dbReference>
<dbReference type="PANTHER" id="PTHR43180:SF66">
    <property type="entry name" value="SHORT-CHAIN DEHYDROGENASE_REDUCTASE FAMILY PROTEIN"/>
    <property type="match status" value="1"/>
</dbReference>
<sequence length="248" mass="25412">MTGQVLVVTAGAGGIGSAVAHRFRSRGWHVVIVDRDAGRGRAVAGGCDGLFVHTDATTMAGCQEYVEATLARHGTLDLLHLNVGVLAGTAVGDGFDPQAYQSMMRTNVDSVVFGVQAAYAPMRAHGGGAVLVTASTTGVRPSPDALYSASKHAVVGLARSLAGPLGQVNIRINALCPGAVDTPMLADRRDALVRAGVGLVTPEEVAAAAEQAHATGRTGEAWIVNAGHPVAPHPFTEVVIAGEERISR</sequence>
<gene>
    <name evidence="4" type="ORF">JQN83_13815</name>
</gene>
<dbReference type="InterPro" id="IPR020904">
    <property type="entry name" value="Sc_DH/Rdtase_CS"/>
</dbReference>
<keyword evidence="5" id="KW-1185">Reference proteome</keyword>
<dbReference type="InterPro" id="IPR002347">
    <property type="entry name" value="SDR_fam"/>
</dbReference>
<dbReference type="PROSITE" id="PS00061">
    <property type="entry name" value="ADH_SHORT"/>
    <property type="match status" value="1"/>
</dbReference>